<dbReference type="EMBL" id="MFJZ01000056">
    <property type="protein sequence ID" value="OGG29197.1"/>
    <property type="molecule type" value="Genomic_DNA"/>
</dbReference>
<dbReference type="AlphaFoldDB" id="A0A1F6AXZ5"/>
<evidence type="ECO:0000313" key="2">
    <source>
        <dbReference type="Proteomes" id="UP000176409"/>
    </source>
</evidence>
<protein>
    <submittedName>
        <fullName evidence="1">Uncharacterized protein</fullName>
    </submittedName>
</protein>
<sequence>MREDLKQGWVIKSLVGVFERHKERYQKSGEPYKELTIMKAFEPDEGEDIELARRIGFTVAAEKRDYDTPNKVGQDTMMVLTQSRFAKALENLSKPSH</sequence>
<proteinExistence type="predicted"/>
<accession>A0A1F6AXZ5</accession>
<evidence type="ECO:0000313" key="1">
    <source>
        <dbReference type="EMBL" id="OGG29197.1"/>
    </source>
</evidence>
<dbReference type="STRING" id="1798396.A2973_03645"/>
<comment type="caution">
    <text evidence="1">The sequence shown here is derived from an EMBL/GenBank/DDBJ whole genome shotgun (WGS) entry which is preliminary data.</text>
</comment>
<name>A0A1F6AXZ5_9BACT</name>
<organism evidence="1 2">
    <name type="scientific">Candidatus Gottesmanbacteria bacterium RIFCSPLOWO2_01_FULL_49_10</name>
    <dbReference type="NCBI Taxonomy" id="1798396"/>
    <lineage>
        <taxon>Bacteria</taxon>
        <taxon>Candidatus Gottesmaniibacteriota</taxon>
    </lineage>
</organism>
<reference evidence="1 2" key="1">
    <citation type="journal article" date="2016" name="Nat. Commun.">
        <title>Thousands of microbial genomes shed light on interconnected biogeochemical processes in an aquifer system.</title>
        <authorList>
            <person name="Anantharaman K."/>
            <person name="Brown C.T."/>
            <person name="Hug L.A."/>
            <person name="Sharon I."/>
            <person name="Castelle C.J."/>
            <person name="Probst A.J."/>
            <person name="Thomas B.C."/>
            <person name="Singh A."/>
            <person name="Wilkins M.J."/>
            <person name="Karaoz U."/>
            <person name="Brodie E.L."/>
            <person name="Williams K.H."/>
            <person name="Hubbard S.S."/>
            <person name="Banfield J.F."/>
        </authorList>
    </citation>
    <scope>NUCLEOTIDE SEQUENCE [LARGE SCALE GENOMIC DNA]</scope>
</reference>
<dbReference type="Proteomes" id="UP000176409">
    <property type="component" value="Unassembled WGS sequence"/>
</dbReference>
<gene>
    <name evidence="1" type="ORF">A2973_03645</name>
</gene>